<proteinExistence type="inferred from homology"/>
<sequence length="183" mass="19710">MKVCILSDSHDNRRLLGAAVEHAKAHGAEAVLHCGDVVAPTTLRVLQKYELPVHVIHGNNTGDLYNMSRLAAEPNSVIRYHGQDASFTLADRDLFLVHYPHYAQALACTGDYDLVCCGHDHKSSIKQVATIKGGHTWLINPGTVGGVGAPPTYIMADLATMQFEIVTIEAAPTSVLPPVTPHV</sequence>
<dbReference type="InterPro" id="IPR000979">
    <property type="entry name" value="Phosphodiesterase_MJ0936/Vps29"/>
</dbReference>
<comment type="caution">
    <text evidence="4">The sequence shown here is derived from an EMBL/GenBank/DDBJ whole genome shotgun (WGS) entry which is preliminary data.</text>
</comment>
<dbReference type="EC" id="3.1.4.-" evidence="2"/>
<protein>
    <recommendedName>
        <fullName evidence="2">Phosphoesterase</fullName>
        <ecNumber evidence="2">3.1.4.-</ecNumber>
    </recommendedName>
</protein>
<keyword evidence="2" id="KW-0479">Metal-binding</keyword>
<gene>
    <name evidence="4" type="ORF">ABW22_08815</name>
</gene>
<comment type="cofactor">
    <cofactor evidence="2">
        <name>a divalent metal cation</name>
        <dbReference type="ChEBI" id="CHEBI:60240"/>
    </cofactor>
</comment>
<evidence type="ECO:0000256" key="1">
    <source>
        <dbReference type="ARBA" id="ARBA00008950"/>
    </source>
</evidence>
<dbReference type="eggNOG" id="COG0622">
    <property type="taxonomic scope" value="Bacteria"/>
</dbReference>
<dbReference type="AlphaFoldDB" id="A0A125BCN8"/>
<dbReference type="InterPro" id="IPR024654">
    <property type="entry name" value="Calcineurin-like_PHP_lpxH"/>
</dbReference>
<keyword evidence="5" id="KW-1185">Reference proteome</keyword>
<dbReference type="Gene3D" id="3.60.21.10">
    <property type="match status" value="1"/>
</dbReference>
<evidence type="ECO:0000259" key="3">
    <source>
        <dbReference type="Pfam" id="PF12850"/>
    </source>
</evidence>
<dbReference type="InterPro" id="IPR029052">
    <property type="entry name" value="Metallo-depent_PP-like"/>
</dbReference>
<dbReference type="OrthoDB" id="9785951at2"/>
<dbReference type="PANTHER" id="PTHR43165:SF1">
    <property type="entry name" value="PHOSPHODIESTERASE MJ0936"/>
    <property type="match status" value="1"/>
</dbReference>
<reference evidence="4 5" key="1">
    <citation type="journal article" date="2015" name="Appl. Environ. Microbiol.">
        <title>Aerobic and Anaerobic Thiosulfate Oxidation by a Cold-Adapted, Subglacial Chemoautotroph.</title>
        <authorList>
            <person name="Harrold Z.R."/>
            <person name="Skidmore M.L."/>
            <person name="Hamilton T.L."/>
            <person name="Desch L."/>
            <person name="Amada K."/>
            <person name="van Gelder W."/>
            <person name="Glover K."/>
            <person name="Roden E.E."/>
            <person name="Boyd E.S."/>
        </authorList>
    </citation>
    <scope>NUCLEOTIDE SEQUENCE [LARGE SCALE GENOMIC DNA]</scope>
    <source>
        <strain evidence="4 5">RG</strain>
    </source>
</reference>
<dbReference type="Pfam" id="PF12850">
    <property type="entry name" value="Metallophos_2"/>
    <property type="match status" value="1"/>
</dbReference>
<dbReference type="PATRIC" id="fig|36861.3.peg.1421"/>
<dbReference type="GO" id="GO:0016787">
    <property type="term" value="F:hydrolase activity"/>
    <property type="evidence" value="ECO:0007669"/>
    <property type="project" value="UniProtKB-UniRule"/>
</dbReference>
<evidence type="ECO:0000313" key="4">
    <source>
        <dbReference type="EMBL" id="KVW96119.1"/>
    </source>
</evidence>
<dbReference type="NCBIfam" id="TIGR00040">
    <property type="entry name" value="yfcE"/>
    <property type="match status" value="1"/>
</dbReference>
<dbReference type="STRING" id="1123392.GCA_000376425_02563"/>
<feature type="domain" description="Calcineurin-like phosphoesterase" evidence="3">
    <location>
        <begin position="1"/>
        <end position="160"/>
    </location>
</feature>
<comment type="similarity">
    <text evidence="1 2">Belongs to the metallophosphoesterase superfamily. YfcE family.</text>
</comment>
<dbReference type="Proteomes" id="UP000064243">
    <property type="component" value="Unassembled WGS sequence"/>
</dbReference>
<name>A0A125BCN8_THIDE</name>
<evidence type="ECO:0000313" key="5">
    <source>
        <dbReference type="Proteomes" id="UP000064243"/>
    </source>
</evidence>
<organism evidence="4 5">
    <name type="scientific">Thiobacillus denitrificans</name>
    <dbReference type="NCBI Taxonomy" id="36861"/>
    <lineage>
        <taxon>Bacteria</taxon>
        <taxon>Pseudomonadati</taxon>
        <taxon>Pseudomonadota</taxon>
        <taxon>Betaproteobacteria</taxon>
        <taxon>Nitrosomonadales</taxon>
        <taxon>Thiobacillaceae</taxon>
        <taxon>Thiobacillus</taxon>
    </lineage>
</organism>
<dbReference type="InterPro" id="IPR053193">
    <property type="entry name" value="MetalloPDE_YfcE-like"/>
</dbReference>
<dbReference type="EMBL" id="LDUG01000021">
    <property type="protein sequence ID" value="KVW96119.1"/>
    <property type="molecule type" value="Genomic_DNA"/>
</dbReference>
<dbReference type="PANTHER" id="PTHR43165">
    <property type="entry name" value="METALLOPHOSPHOESTERASE"/>
    <property type="match status" value="1"/>
</dbReference>
<dbReference type="RefSeq" id="WP_059755025.1">
    <property type="nucleotide sequence ID" value="NZ_LDUG01000021.1"/>
</dbReference>
<accession>A0A125BCN8</accession>
<dbReference type="SUPFAM" id="SSF56300">
    <property type="entry name" value="Metallo-dependent phosphatases"/>
    <property type="match status" value="1"/>
</dbReference>
<evidence type="ECO:0000256" key="2">
    <source>
        <dbReference type="RuleBase" id="RU362039"/>
    </source>
</evidence>
<dbReference type="GO" id="GO:0046872">
    <property type="term" value="F:metal ion binding"/>
    <property type="evidence" value="ECO:0007669"/>
    <property type="project" value="UniProtKB-KW"/>
</dbReference>